<evidence type="ECO:0000313" key="2">
    <source>
        <dbReference type="EMBL" id="NID10994.1"/>
    </source>
</evidence>
<dbReference type="Gene3D" id="3.40.630.30">
    <property type="match status" value="1"/>
</dbReference>
<dbReference type="PROSITE" id="PS51729">
    <property type="entry name" value="GNAT_YJDJ"/>
    <property type="match status" value="1"/>
</dbReference>
<evidence type="ECO:0000313" key="3">
    <source>
        <dbReference type="Proteomes" id="UP000606008"/>
    </source>
</evidence>
<sequence>MTPTDPKITLNSAEKRFELLTDGKLSLVEFFQPDEQTLALTHTEVDPSLEGQGVGSNLVKQVLTYVDEHNQKIVPLCPFVAVYIKRHPEWQRIVSTEHPASDF</sequence>
<name>A0ABX0QLJ3_9BACT</name>
<proteinExistence type="predicted"/>
<dbReference type="RefSeq" id="WP_166692144.1">
    <property type="nucleotide sequence ID" value="NZ_WAEL01000004.1"/>
</dbReference>
<dbReference type="Proteomes" id="UP000606008">
    <property type="component" value="Unassembled WGS sequence"/>
</dbReference>
<reference evidence="3" key="2">
    <citation type="submission" date="2023-07" db="EMBL/GenBank/DDBJ databases">
        <authorList>
            <person name="Jung D.-H."/>
        </authorList>
    </citation>
    <scope>NUCLEOTIDE SEQUENCE [LARGE SCALE GENOMIC DNA]</scope>
    <source>
        <strain evidence="3">JA-25</strain>
    </source>
</reference>
<organism evidence="2 3">
    <name type="scientific">Fibrivirga algicola</name>
    <dbReference type="NCBI Taxonomy" id="2950420"/>
    <lineage>
        <taxon>Bacteria</taxon>
        <taxon>Pseudomonadati</taxon>
        <taxon>Bacteroidota</taxon>
        <taxon>Cytophagia</taxon>
        <taxon>Cytophagales</taxon>
        <taxon>Spirosomataceae</taxon>
        <taxon>Fibrivirga</taxon>
    </lineage>
</organism>
<feature type="domain" description="N-acetyltransferase" evidence="1">
    <location>
        <begin position="9"/>
        <end position="95"/>
    </location>
</feature>
<evidence type="ECO:0000259" key="1">
    <source>
        <dbReference type="PROSITE" id="PS51729"/>
    </source>
</evidence>
<dbReference type="Pfam" id="PF14542">
    <property type="entry name" value="Acetyltransf_CG"/>
    <property type="match status" value="1"/>
</dbReference>
<dbReference type="InterPro" id="IPR016181">
    <property type="entry name" value="Acyl_CoA_acyltransferase"/>
</dbReference>
<protein>
    <submittedName>
        <fullName evidence="2">N-acetyltransferase</fullName>
    </submittedName>
</protein>
<dbReference type="InterPro" id="IPR045057">
    <property type="entry name" value="Gcn5-rel_NAT"/>
</dbReference>
<dbReference type="PANTHER" id="PTHR31435">
    <property type="entry name" value="PROTEIN NATD1"/>
    <property type="match status" value="1"/>
</dbReference>
<dbReference type="PANTHER" id="PTHR31435:SF10">
    <property type="entry name" value="BSR4717 PROTEIN"/>
    <property type="match status" value="1"/>
</dbReference>
<gene>
    <name evidence="2" type="ORF">F7231_12515</name>
</gene>
<reference evidence="3" key="1">
    <citation type="submission" date="2019-09" db="EMBL/GenBank/DDBJ databases">
        <authorList>
            <person name="Jung D.-H."/>
        </authorList>
    </citation>
    <scope>NUCLEOTIDE SEQUENCE [LARGE SCALE GENOMIC DNA]</scope>
    <source>
        <strain evidence="3">JA-25</strain>
    </source>
</reference>
<keyword evidence="3" id="KW-1185">Reference proteome</keyword>
<accession>A0ABX0QLJ3</accession>
<comment type="caution">
    <text evidence="2">The sequence shown here is derived from an EMBL/GenBank/DDBJ whole genome shotgun (WGS) entry which is preliminary data.</text>
</comment>
<dbReference type="SUPFAM" id="SSF55729">
    <property type="entry name" value="Acyl-CoA N-acyltransferases (Nat)"/>
    <property type="match status" value="1"/>
</dbReference>
<dbReference type="InterPro" id="IPR031165">
    <property type="entry name" value="GNAT_YJDJ"/>
</dbReference>
<dbReference type="EMBL" id="WAEL01000004">
    <property type="protein sequence ID" value="NID10994.1"/>
    <property type="molecule type" value="Genomic_DNA"/>
</dbReference>